<evidence type="ECO:0000256" key="5">
    <source>
        <dbReference type="SAM" id="Phobius"/>
    </source>
</evidence>
<feature type="domain" description="NfeD integral membrane" evidence="7">
    <location>
        <begin position="4"/>
        <end position="72"/>
    </location>
</feature>
<feature type="transmembrane region" description="Helical" evidence="5">
    <location>
        <begin position="52"/>
        <end position="73"/>
    </location>
</feature>
<dbReference type="PANTHER" id="PTHR33507">
    <property type="entry name" value="INNER MEMBRANE PROTEIN YBBJ"/>
    <property type="match status" value="1"/>
</dbReference>
<keyword evidence="2 5" id="KW-0812">Transmembrane</keyword>
<sequence length="155" mass="16638">MTTLVIVLLILTGLILLLLEFFVIPGVTVVGVAGALLIAAGIFFTYRNFGPGGGHIALIITLLAGLVMVLLALRSKTWDRLALKSEIDSNITTVDESCVKEGDDGITISRLNPIGKAQIGNQIIEAHCPGHFIDEKTPVQVVKVHKTYIIVKPLN</sequence>
<dbReference type="Proteomes" id="UP000249239">
    <property type="component" value="Unassembled WGS sequence"/>
</dbReference>
<dbReference type="Pfam" id="PF01957">
    <property type="entry name" value="NfeD"/>
    <property type="match status" value="1"/>
</dbReference>
<dbReference type="Pfam" id="PF24961">
    <property type="entry name" value="NfeD_membrane"/>
    <property type="match status" value="1"/>
</dbReference>
<feature type="transmembrane region" description="Helical" evidence="5">
    <location>
        <begin position="6"/>
        <end position="24"/>
    </location>
</feature>
<proteinExistence type="predicted"/>
<dbReference type="GO" id="GO:0005886">
    <property type="term" value="C:plasma membrane"/>
    <property type="evidence" value="ECO:0007669"/>
    <property type="project" value="TreeGrafter"/>
</dbReference>
<comment type="caution">
    <text evidence="8">The sequence shown here is derived from an EMBL/GenBank/DDBJ whole genome shotgun (WGS) entry which is preliminary data.</text>
</comment>
<dbReference type="EMBL" id="QKZK01000024">
    <property type="protein sequence ID" value="PZX13553.1"/>
    <property type="molecule type" value="Genomic_DNA"/>
</dbReference>
<reference evidence="8 9" key="1">
    <citation type="submission" date="2018-06" db="EMBL/GenBank/DDBJ databases">
        <title>Genomic Encyclopedia of Archaeal and Bacterial Type Strains, Phase II (KMG-II): from individual species to whole genera.</title>
        <authorList>
            <person name="Goeker M."/>
        </authorList>
    </citation>
    <scope>NUCLEOTIDE SEQUENCE [LARGE SCALE GENOMIC DNA]</scope>
    <source>
        <strain evidence="8 9">DSM 6779</strain>
    </source>
</reference>
<dbReference type="InterPro" id="IPR002810">
    <property type="entry name" value="NfeD-like_C"/>
</dbReference>
<organism evidence="8 9">
    <name type="scientific">Breznakibacter xylanolyticus</name>
    <dbReference type="NCBI Taxonomy" id="990"/>
    <lineage>
        <taxon>Bacteria</taxon>
        <taxon>Pseudomonadati</taxon>
        <taxon>Bacteroidota</taxon>
        <taxon>Bacteroidia</taxon>
        <taxon>Marinilabiliales</taxon>
        <taxon>Marinilabiliaceae</taxon>
        <taxon>Breznakibacter</taxon>
    </lineage>
</organism>
<feature type="domain" description="NfeD-like C-terminal" evidence="6">
    <location>
        <begin position="102"/>
        <end position="153"/>
    </location>
</feature>
<evidence type="ECO:0000313" key="9">
    <source>
        <dbReference type="Proteomes" id="UP000249239"/>
    </source>
</evidence>
<evidence type="ECO:0000256" key="4">
    <source>
        <dbReference type="ARBA" id="ARBA00023136"/>
    </source>
</evidence>
<keyword evidence="3 5" id="KW-1133">Transmembrane helix</keyword>
<evidence type="ECO:0000259" key="6">
    <source>
        <dbReference type="Pfam" id="PF01957"/>
    </source>
</evidence>
<keyword evidence="4 5" id="KW-0472">Membrane</keyword>
<dbReference type="AlphaFoldDB" id="A0A2W7N1B2"/>
<dbReference type="InterPro" id="IPR056739">
    <property type="entry name" value="NfeD_membrane"/>
</dbReference>
<evidence type="ECO:0000256" key="1">
    <source>
        <dbReference type="ARBA" id="ARBA00004141"/>
    </source>
</evidence>
<dbReference type="OrthoDB" id="1120520at2"/>
<evidence type="ECO:0000256" key="3">
    <source>
        <dbReference type="ARBA" id="ARBA00022989"/>
    </source>
</evidence>
<evidence type="ECO:0000313" key="8">
    <source>
        <dbReference type="EMBL" id="PZX13553.1"/>
    </source>
</evidence>
<dbReference type="PANTHER" id="PTHR33507:SF3">
    <property type="entry name" value="INNER MEMBRANE PROTEIN YBBJ"/>
    <property type="match status" value="1"/>
</dbReference>
<keyword evidence="9" id="KW-1185">Reference proteome</keyword>
<evidence type="ECO:0000259" key="7">
    <source>
        <dbReference type="Pfam" id="PF24961"/>
    </source>
</evidence>
<feature type="transmembrane region" description="Helical" evidence="5">
    <location>
        <begin position="29"/>
        <end position="46"/>
    </location>
</feature>
<comment type="subcellular location">
    <subcellularLocation>
        <location evidence="1">Membrane</location>
        <topology evidence="1">Multi-pass membrane protein</topology>
    </subcellularLocation>
</comment>
<protein>
    <submittedName>
        <fullName evidence="8">NfeD-like partner-binding protein</fullName>
    </submittedName>
</protein>
<gene>
    <name evidence="8" type="ORF">LX69_02584</name>
</gene>
<accession>A0A2W7N1B2</accession>
<dbReference type="InterPro" id="IPR052165">
    <property type="entry name" value="Membrane_assoc_protease"/>
</dbReference>
<evidence type="ECO:0000256" key="2">
    <source>
        <dbReference type="ARBA" id="ARBA00022692"/>
    </source>
</evidence>
<name>A0A2W7N1B2_9BACT</name>
<dbReference type="RefSeq" id="WP_111446430.1">
    <property type="nucleotide sequence ID" value="NZ_QKZK01000024.1"/>
</dbReference>
<dbReference type="Gene3D" id="2.40.50.140">
    <property type="entry name" value="Nucleic acid-binding proteins"/>
    <property type="match status" value="1"/>
</dbReference>
<dbReference type="InterPro" id="IPR012340">
    <property type="entry name" value="NA-bd_OB-fold"/>
</dbReference>